<reference evidence="2" key="2">
    <citation type="submission" date="2021-02" db="EMBL/GenBank/DDBJ databases">
        <title>Aspergillus chevalieri M1 genome sequence.</title>
        <authorList>
            <person name="Kadooka C."/>
            <person name="Mori K."/>
            <person name="Futagami T."/>
        </authorList>
    </citation>
    <scope>NUCLEOTIDE SEQUENCE</scope>
    <source>
        <strain evidence="2">M1</strain>
    </source>
</reference>
<evidence type="ECO:0000256" key="1">
    <source>
        <dbReference type="SAM" id="Coils"/>
    </source>
</evidence>
<gene>
    <name evidence="2" type="ORF">ACHE_70182S</name>
</gene>
<accession>A0A7R7ZS49</accession>
<evidence type="ECO:0000313" key="2">
    <source>
        <dbReference type="EMBL" id="BCR91339.1"/>
    </source>
</evidence>
<dbReference type="Pfam" id="PF11917">
    <property type="entry name" value="DUF3435"/>
    <property type="match status" value="1"/>
</dbReference>
<dbReference type="RefSeq" id="XP_043139861.1">
    <property type="nucleotide sequence ID" value="XM_043282487.1"/>
</dbReference>
<reference evidence="2" key="1">
    <citation type="submission" date="2021-01" db="EMBL/GenBank/DDBJ databases">
        <authorList>
            <consortium name="Aspergillus chevalieri M1 genome sequencing consortium"/>
            <person name="Kazuki M."/>
            <person name="Futagami T."/>
        </authorList>
    </citation>
    <scope>NUCLEOTIDE SEQUENCE</scope>
    <source>
        <strain evidence="2">M1</strain>
    </source>
</reference>
<keyword evidence="3" id="KW-1185">Reference proteome</keyword>
<dbReference type="InterPro" id="IPR021842">
    <property type="entry name" value="DUF3435"/>
</dbReference>
<feature type="coiled-coil region" evidence="1">
    <location>
        <begin position="70"/>
        <end position="97"/>
    </location>
</feature>
<dbReference type="PANTHER" id="PTHR37535">
    <property type="entry name" value="FLUG DOMAIN PROTEIN"/>
    <property type="match status" value="1"/>
</dbReference>
<dbReference type="KEGG" id="ache:ACHE_70182S"/>
<keyword evidence="1" id="KW-0175">Coiled coil</keyword>
<dbReference type="EMBL" id="AP024422">
    <property type="protein sequence ID" value="BCR91339.1"/>
    <property type="molecule type" value="Genomic_DNA"/>
</dbReference>
<sequence>MIRVICGLDPDVELMRAVTRQSRWRDTRRPRYLTKQQRDQIEDHPDLERARRNLHSARAHYEESQQPSLLNRIRQRQKELKNTRQRLLRALRHQNRENFDEEQAFLDIEAQLSNTAVKDESKDGESSLQDDMHPLQLLLLQRLLSYPTSNSIEDE</sequence>
<dbReference type="GeneID" id="66985697"/>
<name>A0A7R7ZS49_ASPCH</name>
<dbReference type="PANTHER" id="PTHR37535:SF2">
    <property type="entry name" value="FINGER DOMAIN PROTEIN, PUTATIVE (AFU_ORTHOLOGUE AFUA_6G09300)-RELATED"/>
    <property type="match status" value="1"/>
</dbReference>
<dbReference type="Proteomes" id="UP000637239">
    <property type="component" value="Chromosome 7"/>
</dbReference>
<organism evidence="2 3">
    <name type="scientific">Aspergillus chevalieri</name>
    <name type="common">Eurotium chevalieri</name>
    <dbReference type="NCBI Taxonomy" id="182096"/>
    <lineage>
        <taxon>Eukaryota</taxon>
        <taxon>Fungi</taxon>
        <taxon>Dikarya</taxon>
        <taxon>Ascomycota</taxon>
        <taxon>Pezizomycotina</taxon>
        <taxon>Eurotiomycetes</taxon>
        <taxon>Eurotiomycetidae</taxon>
        <taxon>Eurotiales</taxon>
        <taxon>Aspergillaceae</taxon>
        <taxon>Aspergillus</taxon>
        <taxon>Aspergillus subgen. Aspergillus</taxon>
    </lineage>
</organism>
<proteinExistence type="predicted"/>
<dbReference type="AlphaFoldDB" id="A0A7R7ZS49"/>
<evidence type="ECO:0000313" key="3">
    <source>
        <dbReference type="Proteomes" id="UP000637239"/>
    </source>
</evidence>
<protein>
    <submittedName>
        <fullName evidence="2">Uncharacterized protein</fullName>
    </submittedName>
</protein>